<dbReference type="Pfam" id="PF01261">
    <property type="entry name" value="AP_endonuc_2"/>
    <property type="match status" value="1"/>
</dbReference>
<evidence type="ECO:0000256" key="1">
    <source>
        <dbReference type="ARBA" id="ARBA00023235"/>
    </source>
</evidence>
<evidence type="ECO:0000259" key="4">
    <source>
        <dbReference type="Pfam" id="PF01261"/>
    </source>
</evidence>
<sequence>MPIKQSVCVPILPQNTMSQDVLFAAIAEIGYPAVEIWGRGDDFSSFCESATKHGLRVVSIGGHDSLPDGLNNADNHDRIAEELRESIDVAAAYGVDGLICFSGNRIPGMSEQEAIANTAAGLRRAAPHAEAKGVNLNLELLNSKVNHAGYQCDHSAWGLAVLQQIESPNVKLLYDIYHMQIMEGDVIRTMTENLDAIGHIHTAGNPGRNELDDNQELNYRGICRALSRSGYDGFVGHEFHPRGDVVKALRQAFEICNV</sequence>
<comment type="similarity">
    <text evidence="2">Belongs to the hyi family.</text>
</comment>
<evidence type="ECO:0000256" key="3">
    <source>
        <dbReference type="PIRSR" id="PIRSR006241-50"/>
    </source>
</evidence>
<name>A0A6B0Z289_9CHLR</name>
<dbReference type="Gene3D" id="3.20.20.150">
    <property type="entry name" value="Divalent-metal-dependent TIM barrel enzymes"/>
    <property type="match status" value="1"/>
</dbReference>
<dbReference type="InterPro" id="IPR036237">
    <property type="entry name" value="Xyl_isomerase-like_sf"/>
</dbReference>
<accession>A0A6B0Z289</accession>
<evidence type="ECO:0000256" key="2">
    <source>
        <dbReference type="PIRNR" id="PIRNR006241"/>
    </source>
</evidence>
<gene>
    <name evidence="5" type="ORF">F4Y42_21335</name>
</gene>
<protein>
    <submittedName>
        <fullName evidence="5">TIM barrel protein</fullName>
    </submittedName>
</protein>
<dbReference type="EMBL" id="VXRG01000183">
    <property type="protein sequence ID" value="MXY95992.1"/>
    <property type="molecule type" value="Genomic_DNA"/>
</dbReference>
<dbReference type="AlphaFoldDB" id="A0A6B0Z289"/>
<dbReference type="PIRSF" id="PIRSF006241">
    <property type="entry name" value="HyI"/>
    <property type="match status" value="1"/>
</dbReference>
<feature type="domain" description="Xylose isomerase-like TIM barrel" evidence="4">
    <location>
        <begin position="23"/>
        <end position="248"/>
    </location>
</feature>
<comment type="caution">
    <text evidence="5">The sequence shown here is derived from an EMBL/GenBank/DDBJ whole genome shotgun (WGS) entry which is preliminary data.</text>
</comment>
<dbReference type="PANTHER" id="PTHR43489:SF3">
    <property type="entry name" value="XYLOSE ISOMERASE DOMAIN PROTEIN TIM BARREL"/>
    <property type="match status" value="1"/>
</dbReference>
<feature type="active site" description="Proton donor/acceptor" evidence="3">
    <location>
        <position position="139"/>
    </location>
</feature>
<dbReference type="InterPro" id="IPR013022">
    <property type="entry name" value="Xyl_isomerase-like_TIM-brl"/>
</dbReference>
<evidence type="ECO:0000313" key="5">
    <source>
        <dbReference type="EMBL" id="MXY95992.1"/>
    </source>
</evidence>
<dbReference type="SUPFAM" id="SSF51658">
    <property type="entry name" value="Xylose isomerase-like"/>
    <property type="match status" value="1"/>
</dbReference>
<dbReference type="GO" id="GO:0016853">
    <property type="term" value="F:isomerase activity"/>
    <property type="evidence" value="ECO:0007669"/>
    <property type="project" value="UniProtKB-KW"/>
</dbReference>
<organism evidence="5">
    <name type="scientific">Caldilineaceae bacterium SB0664_bin_27</name>
    <dbReference type="NCBI Taxonomy" id="2605260"/>
    <lineage>
        <taxon>Bacteria</taxon>
        <taxon>Bacillati</taxon>
        <taxon>Chloroflexota</taxon>
        <taxon>Caldilineae</taxon>
        <taxon>Caldilineales</taxon>
        <taxon>Caldilineaceae</taxon>
    </lineage>
</organism>
<dbReference type="InterPro" id="IPR050417">
    <property type="entry name" value="Sugar_Epim/Isomerase"/>
</dbReference>
<dbReference type="PANTHER" id="PTHR43489">
    <property type="entry name" value="ISOMERASE"/>
    <property type="match status" value="1"/>
</dbReference>
<feature type="active site" description="Proton donor/acceptor" evidence="3">
    <location>
        <position position="238"/>
    </location>
</feature>
<reference evidence="5" key="1">
    <citation type="submission" date="2019-09" db="EMBL/GenBank/DDBJ databases">
        <title>Characterisation of the sponge microbiome using genome-centric metagenomics.</title>
        <authorList>
            <person name="Engelberts J.P."/>
            <person name="Robbins S.J."/>
            <person name="De Goeij J.M."/>
            <person name="Aranda M."/>
            <person name="Bell S.C."/>
            <person name="Webster N.S."/>
        </authorList>
    </citation>
    <scope>NUCLEOTIDE SEQUENCE</scope>
    <source>
        <strain evidence="5">SB0664_bin_27</strain>
    </source>
</reference>
<dbReference type="InterPro" id="IPR026040">
    <property type="entry name" value="HyI-like"/>
</dbReference>
<keyword evidence="1 2" id="KW-0413">Isomerase</keyword>
<proteinExistence type="inferred from homology"/>